<proteinExistence type="predicted"/>
<organism evidence="2 3">
    <name type="scientific">Natranaeroarchaeum aerophilus</name>
    <dbReference type="NCBI Taxonomy" id="2917711"/>
    <lineage>
        <taxon>Archaea</taxon>
        <taxon>Methanobacteriati</taxon>
        <taxon>Methanobacteriota</taxon>
        <taxon>Stenosarchaea group</taxon>
        <taxon>Halobacteria</taxon>
        <taxon>Halobacteriales</taxon>
        <taxon>Natronoarchaeaceae</taxon>
        <taxon>Natranaeroarchaeum</taxon>
    </lineage>
</organism>
<evidence type="ECO:0000256" key="1">
    <source>
        <dbReference type="SAM" id="Phobius"/>
    </source>
</evidence>
<keyword evidence="1" id="KW-1133">Transmembrane helix</keyword>
<dbReference type="EMBL" id="JAKRVY010000001">
    <property type="protein sequence ID" value="MCL9812510.1"/>
    <property type="molecule type" value="Genomic_DNA"/>
</dbReference>
<keyword evidence="3" id="KW-1185">Reference proteome</keyword>
<evidence type="ECO:0000313" key="3">
    <source>
        <dbReference type="Proteomes" id="UP001202674"/>
    </source>
</evidence>
<dbReference type="Proteomes" id="UP001202674">
    <property type="component" value="Unassembled WGS sequence"/>
</dbReference>
<protein>
    <submittedName>
        <fullName evidence="2">Uncharacterized protein</fullName>
    </submittedName>
</protein>
<keyword evidence="1" id="KW-0472">Membrane</keyword>
<evidence type="ECO:0000313" key="2">
    <source>
        <dbReference type="EMBL" id="MCL9812510.1"/>
    </source>
</evidence>
<name>A0AAE3FP21_9EURY</name>
<gene>
    <name evidence="2" type="ORF">AArcSt11_02430</name>
</gene>
<accession>A0AAE3FP21</accession>
<dbReference type="InterPro" id="IPR058376">
    <property type="entry name" value="DUF8063"/>
</dbReference>
<dbReference type="AlphaFoldDB" id="A0AAE3FP21"/>
<feature type="transmembrane region" description="Helical" evidence="1">
    <location>
        <begin position="153"/>
        <end position="174"/>
    </location>
</feature>
<reference evidence="2 3" key="1">
    <citation type="journal article" date="2022" name="Syst. Appl. Microbiol.">
        <title>Natronocalculus amylovorans gen. nov., sp. nov., and Natranaeroarchaeum aerophilus sp. nov., dominant culturable amylolytic natronoarchaea from hypersaline soda lakes in southwestern Siberia.</title>
        <authorList>
            <person name="Sorokin D.Y."/>
            <person name="Elcheninov A.G."/>
            <person name="Khizhniak T.V."/>
            <person name="Koenen M."/>
            <person name="Bale N.J."/>
            <person name="Damste J.S.S."/>
            <person name="Kublanov I.V."/>
        </authorList>
    </citation>
    <scope>NUCLEOTIDE SEQUENCE [LARGE SCALE GENOMIC DNA]</scope>
    <source>
        <strain evidence="2 3">AArc-St1-1</strain>
    </source>
</reference>
<sequence>MIRFFRTLVCVVALLALLTGSVAAQEAENSTEPEPDERVICLNDITCVTDVNHQPENDQVEVTIESDRPQTIAYSDLYGGGEEPDAGPSRVDSSSVEVDRGETVITIPATTYHGEAMVTVSSEYGQTVRIPLGEREAISAPGLPGQPNSYDPLVVGSTALFIVTTVVVTCAYWFRNSNGGVYRVF</sequence>
<dbReference type="RefSeq" id="WP_250594268.1">
    <property type="nucleotide sequence ID" value="NZ_JAKRVY010000001.1"/>
</dbReference>
<comment type="caution">
    <text evidence="2">The sequence shown here is derived from an EMBL/GenBank/DDBJ whole genome shotgun (WGS) entry which is preliminary data.</text>
</comment>
<keyword evidence="1" id="KW-0812">Transmembrane</keyword>
<dbReference type="Pfam" id="PF26259">
    <property type="entry name" value="DUF8063"/>
    <property type="match status" value="1"/>
</dbReference>